<dbReference type="Gene3D" id="1.10.260.40">
    <property type="entry name" value="lambda repressor-like DNA-binding domains"/>
    <property type="match status" value="1"/>
</dbReference>
<evidence type="ECO:0000256" key="3">
    <source>
        <dbReference type="ARBA" id="ARBA00023125"/>
    </source>
</evidence>
<keyword evidence="1" id="KW-0678">Repressor</keyword>
<dbReference type="Gene3D" id="3.40.50.2300">
    <property type="match status" value="2"/>
</dbReference>
<dbReference type="Pfam" id="PF00356">
    <property type="entry name" value="LacI"/>
    <property type="match status" value="1"/>
</dbReference>
<dbReference type="SUPFAM" id="SSF53822">
    <property type="entry name" value="Periplasmic binding protein-like I"/>
    <property type="match status" value="1"/>
</dbReference>
<keyword evidence="4" id="KW-0804">Transcription</keyword>
<dbReference type="InterPro" id="IPR010982">
    <property type="entry name" value="Lambda_DNA-bd_dom_sf"/>
</dbReference>
<organism evidence="6 7">
    <name type="scientific">Mesotoga prima</name>
    <dbReference type="NCBI Taxonomy" id="1184387"/>
    <lineage>
        <taxon>Bacteria</taxon>
        <taxon>Thermotogati</taxon>
        <taxon>Thermotogota</taxon>
        <taxon>Thermotogae</taxon>
        <taxon>Kosmotogales</taxon>
        <taxon>Kosmotogaceae</taxon>
        <taxon>Mesotoga</taxon>
    </lineage>
</organism>
<dbReference type="InterPro" id="IPR046335">
    <property type="entry name" value="LacI/GalR-like_sensor"/>
</dbReference>
<evidence type="ECO:0000256" key="4">
    <source>
        <dbReference type="ARBA" id="ARBA00023163"/>
    </source>
</evidence>
<keyword evidence="2" id="KW-0805">Transcription regulation</keyword>
<dbReference type="PATRIC" id="fig|1184387.3.peg.104"/>
<evidence type="ECO:0000313" key="7">
    <source>
        <dbReference type="Proteomes" id="UP000054092"/>
    </source>
</evidence>
<dbReference type="SUPFAM" id="SSF47413">
    <property type="entry name" value="lambda repressor-like DNA-binding domains"/>
    <property type="match status" value="1"/>
</dbReference>
<dbReference type="EMBL" id="LGGP01000372">
    <property type="protein sequence ID" value="KUK78470.1"/>
    <property type="molecule type" value="Genomic_DNA"/>
</dbReference>
<evidence type="ECO:0000259" key="5">
    <source>
        <dbReference type="PROSITE" id="PS50932"/>
    </source>
</evidence>
<dbReference type="Proteomes" id="UP000054092">
    <property type="component" value="Unassembled WGS sequence"/>
</dbReference>
<dbReference type="PANTHER" id="PTHR30146">
    <property type="entry name" value="LACI-RELATED TRANSCRIPTIONAL REPRESSOR"/>
    <property type="match status" value="1"/>
</dbReference>
<dbReference type="AlphaFoldDB" id="A0A101HKE7"/>
<dbReference type="CDD" id="cd06267">
    <property type="entry name" value="PBP1_LacI_sugar_binding-like"/>
    <property type="match status" value="1"/>
</dbReference>
<evidence type="ECO:0000256" key="2">
    <source>
        <dbReference type="ARBA" id="ARBA00023015"/>
    </source>
</evidence>
<dbReference type="CDD" id="cd01392">
    <property type="entry name" value="HTH_LacI"/>
    <property type="match status" value="1"/>
</dbReference>
<protein>
    <submittedName>
        <fullName evidence="6">Transcriptional regulator</fullName>
    </submittedName>
</protein>
<sequence>MKMNANVCERLRFSLIKKITIKEIANELNISPSSVSRALSNEPGVSPSLRKEIVDAAERLNYIPNSSAKSLKTRKTQTVGLIVSDIRNPFFLDFMSGIETVLFPRGYKFIVCDIGEDFEKERVYIKWLLEHGVEGILSSPCQGEDGRNNSKLYREAVRRNIPVVFYDRILEGMERISSVTLDNRQAILQGVLHLRDNGHEKLGIVLHKRGIYTIEERLRGFKEACNMLAIEVNEDWIIENAVDAERASLSLESVLKSDKRPDAIISTNQFLNEVIVATVRRMGLKLPGDLSIVGFDDHSMNELIEPPLTTIRQPVKDIGRIAATIMLSEIDGTRGEKSKVVLKAELLQRKSVSKLI</sequence>
<feature type="domain" description="HTH lacI-type" evidence="5">
    <location>
        <begin position="19"/>
        <end position="73"/>
    </location>
</feature>
<reference evidence="7" key="1">
    <citation type="journal article" date="2015" name="MBio">
        <title>Genome-Resolved Metagenomic Analysis Reveals Roles for Candidate Phyla and Other Microbial Community Members in Biogeochemical Transformations in Oil Reservoirs.</title>
        <authorList>
            <person name="Hu P."/>
            <person name="Tom L."/>
            <person name="Singh A."/>
            <person name="Thomas B.C."/>
            <person name="Baker B.J."/>
            <person name="Piceno Y.M."/>
            <person name="Andersen G.L."/>
            <person name="Banfield J.F."/>
        </authorList>
    </citation>
    <scope>NUCLEOTIDE SEQUENCE [LARGE SCALE GENOMIC DNA]</scope>
</reference>
<proteinExistence type="predicted"/>
<gene>
    <name evidence="6" type="ORF">XD94_1715</name>
</gene>
<dbReference type="GO" id="GO:0000976">
    <property type="term" value="F:transcription cis-regulatory region binding"/>
    <property type="evidence" value="ECO:0007669"/>
    <property type="project" value="TreeGrafter"/>
</dbReference>
<evidence type="ECO:0000313" key="6">
    <source>
        <dbReference type="EMBL" id="KUK78470.1"/>
    </source>
</evidence>
<evidence type="ECO:0000256" key="1">
    <source>
        <dbReference type="ARBA" id="ARBA00022491"/>
    </source>
</evidence>
<name>A0A101HKE7_9BACT</name>
<keyword evidence="3" id="KW-0238">DNA-binding</keyword>
<dbReference type="GO" id="GO:0003700">
    <property type="term" value="F:DNA-binding transcription factor activity"/>
    <property type="evidence" value="ECO:0007669"/>
    <property type="project" value="TreeGrafter"/>
</dbReference>
<accession>A0A101HKE7</accession>
<dbReference type="PANTHER" id="PTHR30146:SF148">
    <property type="entry name" value="HTH-TYPE TRANSCRIPTIONAL REPRESSOR PURR-RELATED"/>
    <property type="match status" value="1"/>
</dbReference>
<dbReference type="PROSITE" id="PS50932">
    <property type="entry name" value="HTH_LACI_2"/>
    <property type="match status" value="1"/>
</dbReference>
<dbReference type="Pfam" id="PF13377">
    <property type="entry name" value="Peripla_BP_3"/>
    <property type="match status" value="1"/>
</dbReference>
<dbReference type="InterPro" id="IPR000843">
    <property type="entry name" value="HTH_LacI"/>
</dbReference>
<dbReference type="SMART" id="SM00354">
    <property type="entry name" value="HTH_LACI"/>
    <property type="match status" value="1"/>
</dbReference>
<comment type="caution">
    <text evidence="6">The sequence shown here is derived from an EMBL/GenBank/DDBJ whole genome shotgun (WGS) entry which is preliminary data.</text>
</comment>
<dbReference type="InterPro" id="IPR028082">
    <property type="entry name" value="Peripla_BP_I"/>
</dbReference>